<dbReference type="Proteomes" id="UP000611554">
    <property type="component" value="Unassembled WGS sequence"/>
</dbReference>
<dbReference type="PROSITE" id="PS51898">
    <property type="entry name" value="TYR_RECOMBINASE"/>
    <property type="match status" value="1"/>
</dbReference>
<evidence type="ECO:0000256" key="3">
    <source>
        <dbReference type="ARBA" id="ARBA00023125"/>
    </source>
</evidence>
<gene>
    <name evidence="7" type="ORF">GCM10010140_70920</name>
</gene>
<reference evidence="8" key="1">
    <citation type="journal article" date="2019" name="Int. J. Syst. Evol. Microbiol.">
        <title>The Global Catalogue of Microorganisms (GCM) 10K type strain sequencing project: providing services to taxonomists for standard genome sequencing and annotation.</title>
        <authorList>
            <consortium name="The Broad Institute Genomics Platform"/>
            <consortium name="The Broad Institute Genome Sequencing Center for Infectious Disease"/>
            <person name="Wu L."/>
            <person name="Ma J."/>
        </authorList>
    </citation>
    <scope>NUCLEOTIDE SEQUENCE [LARGE SCALE GENOMIC DNA]</scope>
    <source>
        <strain evidence="8">JCM 3115</strain>
    </source>
</reference>
<dbReference type="CDD" id="cd01189">
    <property type="entry name" value="INT_ICEBs1_C_like"/>
    <property type="match status" value="1"/>
</dbReference>
<dbReference type="PANTHER" id="PTHR30629">
    <property type="entry name" value="PROPHAGE INTEGRASE"/>
    <property type="match status" value="1"/>
</dbReference>
<dbReference type="PANTHER" id="PTHR30629:SF2">
    <property type="entry name" value="PROPHAGE INTEGRASE INTS-RELATED"/>
    <property type="match status" value="1"/>
</dbReference>
<dbReference type="InterPro" id="IPR011010">
    <property type="entry name" value="DNA_brk_join_enz"/>
</dbReference>
<keyword evidence="8" id="KW-1185">Reference proteome</keyword>
<name>A0ABQ2RKU4_9ACTN</name>
<organism evidence="7 8">
    <name type="scientific">Streptosporangium pseudovulgare</name>
    <dbReference type="NCBI Taxonomy" id="35765"/>
    <lineage>
        <taxon>Bacteria</taxon>
        <taxon>Bacillati</taxon>
        <taxon>Actinomycetota</taxon>
        <taxon>Actinomycetes</taxon>
        <taxon>Streptosporangiales</taxon>
        <taxon>Streptosporangiaceae</taxon>
        <taxon>Streptosporangium</taxon>
    </lineage>
</organism>
<protein>
    <recommendedName>
        <fullName evidence="6">Tyr recombinase domain-containing protein</fullName>
    </recommendedName>
</protein>
<comment type="similarity">
    <text evidence="1">Belongs to the 'phage' integrase family.</text>
</comment>
<dbReference type="Gene3D" id="1.10.150.130">
    <property type="match status" value="1"/>
</dbReference>
<dbReference type="InterPro" id="IPR013762">
    <property type="entry name" value="Integrase-like_cat_sf"/>
</dbReference>
<feature type="domain" description="Tyr recombinase" evidence="6">
    <location>
        <begin position="61"/>
        <end position="254"/>
    </location>
</feature>
<dbReference type="Gene3D" id="1.10.443.10">
    <property type="entry name" value="Intergrase catalytic core"/>
    <property type="match status" value="1"/>
</dbReference>
<dbReference type="EMBL" id="BMQJ01000028">
    <property type="protein sequence ID" value="GGQ30645.1"/>
    <property type="molecule type" value="Genomic_DNA"/>
</dbReference>
<feature type="region of interest" description="Disordered" evidence="5">
    <location>
        <begin position="201"/>
        <end position="283"/>
    </location>
</feature>
<dbReference type="InterPro" id="IPR010998">
    <property type="entry name" value="Integrase_recombinase_N"/>
</dbReference>
<proteinExistence type="inferred from homology"/>
<accession>A0ABQ2RKU4</accession>
<dbReference type="InterPro" id="IPR050808">
    <property type="entry name" value="Phage_Integrase"/>
</dbReference>
<dbReference type="InterPro" id="IPR002104">
    <property type="entry name" value="Integrase_catalytic"/>
</dbReference>
<dbReference type="SUPFAM" id="SSF56349">
    <property type="entry name" value="DNA breaking-rejoining enzymes"/>
    <property type="match status" value="1"/>
</dbReference>
<evidence type="ECO:0000256" key="5">
    <source>
        <dbReference type="SAM" id="MobiDB-lite"/>
    </source>
</evidence>
<keyword evidence="3" id="KW-0238">DNA-binding</keyword>
<evidence type="ECO:0000313" key="8">
    <source>
        <dbReference type="Proteomes" id="UP000611554"/>
    </source>
</evidence>
<sequence>MRAASSGRVAARSAALDAGVSVVTVAKAYRLLKAILSTAVDDQLIKRNPCRIKGAGQERSPERPVLTVAEVYKLADAIEPRYRALVLLATFGSLRWGELAGLQCRDIDLDAGTVRVERQLMQITGKGLVFTEPKSAAGKRTVVIPELIVKDLREHVKYFAQDGEKGLIFAGPDDGPLRNTNFNRRVWPQVLQDTDLPKIHFHDLRHTGQHPRRERRGVDPGADGAHGSLQHAGRDDLSALDPRAAAAGGPQARRPRPRGTRRDIGHATGTGAGQGRMKIEAQVRRPCLTWASSCREGGGA</sequence>
<evidence type="ECO:0000259" key="6">
    <source>
        <dbReference type="PROSITE" id="PS51898"/>
    </source>
</evidence>
<evidence type="ECO:0000256" key="4">
    <source>
        <dbReference type="ARBA" id="ARBA00023172"/>
    </source>
</evidence>
<dbReference type="Pfam" id="PF00589">
    <property type="entry name" value="Phage_integrase"/>
    <property type="match status" value="1"/>
</dbReference>
<comment type="caution">
    <text evidence="7">The sequence shown here is derived from an EMBL/GenBank/DDBJ whole genome shotgun (WGS) entry which is preliminary data.</text>
</comment>
<evidence type="ECO:0000256" key="1">
    <source>
        <dbReference type="ARBA" id="ARBA00008857"/>
    </source>
</evidence>
<keyword evidence="4" id="KW-0233">DNA recombination</keyword>
<feature type="compositionally biased region" description="Low complexity" evidence="5">
    <location>
        <begin position="242"/>
        <end position="252"/>
    </location>
</feature>
<evidence type="ECO:0000313" key="7">
    <source>
        <dbReference type="EMBL" id="GGQ30645.1"/>
    </source>
</evidence>
<evidence type="ECO:0000256" key="2">
    <source>
        <dbReference type="ARBA" id="ARBA00022908"/>
    </source>
</evidence>
<keyword evidence="2" id="KW-0229">DNA integration</keyword>